<comment type="caution">
    <text evidence="3">The sequence shown here is derived from an EMBL/GenBank/DDBJ whole genome shotgun (WGS) entry which is preliminary data.</text>
</comment>
<feature type="transmembrane region" description="Helical" evidence="2">
    <location>
        <begin position="32"/>
        <end position="52"/>
    </location>
</feature>
<accession>A0A2W2AVX8</accession>
<evidence type="ECO:0000256" key="1">
    <source>
        <dbReference type="SAM" id="MobiDB-lite"/>
    </source>
</evidence>
<keyword evidence="2" id="KW-0472">Membrane</keyword>
<proteinExistence type="predicted"/>
<feature type="region of interest" description="Disordered" evidence="1">
    <location>
        <begin position="1"/>
        <end position="24"/>
    </location>
</feature>
<reference evidence="3 4" key="1">
    <citation type="submission" date="2018-01" db="EMBL/GenBank/DDBJ databases">
        <title>Draft genome sequence of Jiangella sp. GTF31.</title>
        <authorList>
            <person name="Sahin N."/>
            <person name="Ay H."/>
            <person name="Saygin H."/>
        </authorList>
    </citation>
    <scope>NUCLEOTIDE SEQUENCE [LARGE SCALE GENOMIC DNA]</scope>
    <source>
        <strain evidence="3 4">GTF31</strain>
    </source>
</reference>
<evidence type="ECO:0000256" key="2">
    <source>
        <dbReference type="SAM" id="Phobius"/>
    </source>
</evidence>
<keyword evidence="4" id="KW-1185">Reference proteome</keyword>
<name>A0A2W2AVX8_9ACTN</name>
<gene>
    <name evidence="3" type="ORF">C1I92_31715</name>
</gene>
<feature type="non-terminal residue" evidence="3">
    <location>
        <position position="1"/>
    </location>
</feature>
<dbReference type="EMBL" id="POTW01000148">
    <property type="protein sequence ID" value="PZF79341.1"/>
    <property type="molecule type" value="Genomic_DNA"/>
</dbReference>
<organism evidence="3 4">
    <name type="scientific">Jiangella anatolica</name>
    <dbReference type="NCBI Taxonomy" id="2670374"/>
    <lineage>
        <taxon>Bacteria</taxon>
        <taxon>Bacillati</taxon>
        <taxon>Actinomycetota</taxon>
        <taxon>Actinomycetes</taxon>
        <taxon>Jiangellales</taxon>
        <taxon>Jiangellaceae</taxon>
        <taxon>Jiangella</taxon>
    </lineage>
</organism>
<feature type="transmembrane region" description="Helical" evidence="2">
    <location>
        <begin position="58"/>
        <end position="75"/>
    </location>
</feature>
<dbReference type="AlphaFoldDB" id="A0A2W2AVX8"/>
<keyword evidence="2" id="KW-1133">Transmembrane helix</keyword>
<evidence type="ECO:0000313" key="4">
    <source>
        <dbReference type="Proteomes" id="UP000248764"/>
    </source>
</evidence>
<protein>
    <submittedName>
        <fullName evidence="3">Uncharacterized protein</fullName>
    </submittedName>
</protein>
<dbReference type="Proteomes" id="UP000248764">
    <property type="component" value="Unassembled WGS sequence"/>
</dbReference>
<keyword evidence="2" id="KW-0812">Transmembrane</keyword>
<evidence type="ECO:0000313" key="3">
    <source>
        <dbReference type="EMBL" id="PZF79341.1"/>
    </source>
</evidence>
<sequence length="91" mass="9636">PGIDDATADEAANHFVPPPPAPIPRGDRVQQLAWAGVIVPPIALIIVAIMSWRPSDQIVFLAVVAFVAGFVTLVARMRGHHPNDPDDGAVI</sequence>